<gene>
    <name evidence="2" type="ORF">B4067_1330</name>
</gene>
<dbReference type="Gene3D" id="1.10.10.60">
    <property type="entry name" value="Homeodomain-like"/>
    <property type="match status" value="1"/>
</dbReference>
<accession>A0ABD3ZQH6</accession>
<proteinExistence type="predicted"/>
<evidence type="ECO:0000259" key="1">
    <source>
        <dbReference type="Pfam" id="PF13022"/>
    </source>
</evidence>
<name>A0ABD3ZQH6_BACIU</name>
<dbReference type="Proteomes" id="UP000031970">
    <property type="component" value="Unassembled WGS sequence"/>
</dbReference>
<feature type="domain" description="Homeodomain phBC6A51-type" evidence="1">
    <location>
        <begin position="2"/>
        <end position="105"/>
    </location>
</feature>
<organism evidence="2 3">
    <name type="scientific">Bacillus subtilis subsp. subtilis</name>
    <dbReference type="NCBI Taxonomy" id="135461"/>
    <lineage>
        <taxon>Bacteria</taxon>
        <taxon>Bacillati</taxon>
        <taxon>Bacillota</taxon>
        <taxon>Bacilli</taxon>
        <taxon>Bacillales</taxon>
        <taxon>Bacillaceae</taxon>
        <taxon>Bacillus</taxon>
    </lineage>
</organism>
<dbReference type="InterPro" id="IPR009057">
    <property type="entry name" value="Homeodomain-like_sf"/>
</dbReference>
<protein>
    <recommendedName>
        <fullName evidence="1">Homeodomain phBC6A51-type domain-containing protein</fullName>
    </recommendedName>
</protein>
<dbReference type="RefSeq" id="WP_041056696.1">
    <property type="nucleotide sequence ID" value="NZ_JSXS01000125.1"/>
</dbReference>
<dbReference type="AlphaFoldDB" id="A0ABD3ZQH6"/>
<dbReference type="InterPro" id="IPR024978">
    <property type="entry name" value="Homeodomain_phBC6A51-type"/>
</dbReference>
<dbReference type="Pfam" id="PF13022">
    <property type="entry name" value="HTH_Tnp_1_2"/>
    <property type="match status" value="1"/>
</dbReference>
<dbReference type="SUPFAM" id="SSF46689">
    <property type="entry name" value="Homeodomain-like"/>
    <property type="match status" value="1"/>
</dbReference>
<dbReference type="EMBL" id="JSXS01000125">
    <property type="protein sequence ID" value="KIL30396.1"/>
    <property type="molecule type" value="Genomic_DNA"/>
</dbReference>
<evidence type="ECO:0000313" key="3">
    <source>
        <dbReference type="Proteomes" id="UP000031970"/>
    </source>
</evidence>
<reference evidence="2 3" key="1">
    <citation type="submission" date="2014-11" db="EMBL/GenBank/DDBJ databases">
        <title>Draft Genome Sequences of Nine Bacillus subtilis Strains that Form Spores with High Heat-Resistance.</title>
        <authorList>
            <person name="Krawcyk A.O."/>
            <person name="Berendsen E.M."/>
            <person name="de Jong A."/>
            <person name="Holsappel S."/>
            <person name="Eijlander R.T."/>
            <person name="Wells-Bennik M."/>
            <person name="Kuipers O.P."/>
        </authorList>
    </citation>
    <scope>NUCLEOTIDE SEQUENCE [LARGE SCALE GENOMIC DNA]</scope>
    <source>
        <strain evidence="2 3">B4067</strain>
    </source>
</reference>
<sequence length="128" mass="14915">MARKLSEKQIAAIEFLSQPNRGGMTYDQIADAVGVTRQTLHNWRNNDDFYEELKRRIKKQSAERMPDIIASIPDHIINDGNAAMLRTYMQWHDMLTERTEVDVKNDGNNIADIKAEIERLRAQRKTEE</sequence>
<comment type="caution">
    <text evidence="2">The sequence shown here is derived from an EMBL/GenBank/DDBJ whole genome shotgun (WGS) entry which is preliminary data.</text>
</comment>
<evidence type="ECO:0000313" key="2">
    <source>
        <dbReference type="EMBL" id="KIL30396.1"/>
    </source>
</evidence>